<name>A0ABU1GN89_9GAMM</name>
<comment type="caution">
    <text evidence="2">The sequence shown here is derived from an EMBL/GenBank/DDBJ whole genome shotgun (WGS) entry which is preliminary data.</text>
</comment>
<organism evidence="2 3">
    <name type="scientific">Halomonas mongoliensis</name>
    <dbReference type="NCBI Taxonomy" id="321265"/>
    <lineage>
        <taxon>Bacteria</taxon>
        <taxon>Pseudomonadati</taxon>
        <taxon>Pseudomonadota</taxon>
        <taxon>Gammaproteobacteria</taxon>
        <taxon>Oceanospirillales</taxon>
        <taxon>Halomonadaceae</taxon>
        <taxon>Halomonas</taxon>
    </lineage>
</organism>
<sequence>MAFTLHLYSSFLALGLGAVLLLSPKGTRPHRLMGGIWVLAMALSALSSFWLGGGVLPLVGHLGPIHLLSLWMLVALSVAMHAILKGRVAQHRAWMRGAYLGLLGAFIGTLAPGRWLSAQLGLW</sequence>
<accession>A0ABU1GN89</accession>
<dbReference type="Pfam" id="PF10067">
    <property type="entry name" value="DUF2306"/>
    <property type="match status" value="1"/>
</dbReference>
<feature type="transmembrane region" description="Helical" evidence="1">
    <location>
        <begin position="65"/>
        <end position="84"/>
    </location>
</feature>
<evidence type="ECO:0000313" key="3">
    <source>
        <dbReference type="Proteomes" id="UP001252270"/>
    </source>
</evidence>
<keyword evidence="1" id="KW-1133">Transmembrane helix</keyword>
<feature type="transmembrane region" description="Helical" evidence="1">
    <location>
        <begin position="36"/>
        <end position="59"/>
    </location>
</feature>
<gene>
    <name evidence="2" type="ORF">QC820_11800</name>
</gene>
<dbReference type="Proteomes" id="UP001252270">
    <property type="component" value="Unassembled WGS sequence"/>
</dbReference>
<proteinExistence type="predicted"/>
<feature type="transmembrane region" description="Helical" evidence="1">
    <location>
        <begin position="96"/>
        <end position="116"/>
    </location>
</feature>
<dbReference type="RefSeq" id="WP_309637092.1">
    <property type="nucleotide sequence ID" value="NZ_JARWAL010000010.1"/>
</dbReference>
<reference evidence="2 3" key="1">
    <citation type="submission" date="2023-04" db="EMBL/GenBank/DDBJ databases">
        <title>A long-awaited taxogenomic arrangement of the family Halomonadaceae.</title>
        <authorList>
            <person name="De La Haba R."/>
            <person name="Chuvochina M."/>
            <person name="Wittouck S."/>
            <person name="Arahal D.R."/>
            <person name="Sanchez-Porro C."/>
            <person name="Hugenholtz P."/>
            <person name="Ventosa A."/>
        </authorList>
    </citation>
    <scope>NUCLEOTIDE SEQUENCE [LARGE SCALE GENOMIC DNA]</scope>
    <source>
        <strain evidence="2 3">DSM 17332</strain>
    </source>
</reference>
<dbReference type="EMBL" id="JARWAL010000010">
    <property type="protein sequence ID" value="MDR5893495.1"/>
    <property type="molecule type" value="Genomic_DNA"/>
</dbReference>
<evidence type="ECO:0000256" key="1">
    <source>
        <dbReference type="SAM" id="Phobius"/>
    </source>
</evidence>
<keyword evidence="1" id="KW-0472">Membrane</keyword>
<feature type="transmembrane region" description="Helical" evidence="1">
    <location>
        <begin position="6"/>
        <end position="24"/>
    </location>
</feature>
<dbReference type="InterPro" id="IPR018750">
    <property type="entry name" value="DUF2306_membrane"/>
</dbReference>
<evidence type="ECO:0000313" key="2">
    <source>
        <dbReference type="EMBL" id="MDR5893495.1"/>
    </source>
</evidence>
<protein>
    <submittedName>
        <fullName evidence="2">DUF2306 domain-containing protein</fullName>
    </submittedName>
</protein>
<keyword evidence="1" id="KW-0812">Transmembrane</keyword>
<keyword evidence="3" id="KW-1185">Reference proteome</keyword>